<dbReference type="EMBL" id="JAQIZZ010000001">
    <property type="protein sequence ID" value="KAJ5556255.1"/>
    <property type="molecule type" value="Genomic_DNA"/>
</dbReference>
<name>A0AAD6D595_9EURO</name>
<feature type="coiled-coil region" evidence="1">
    <location>
        <begin position="33"/>
        <end position="67"/>
    </location>
</feature>
<accession>A0AAD6D595</accession>
<gene>
    <name evidence="3" type="ORF">N7494_000170</name>
</gene>
<evidence type="ECO:0000313" key="4">
    <source>
        <dbReference type="Proteomes" id="UP001220324"/>
    </source>
</evidence>
<reference evidence="3 4" key="1">
    <citation type="journal article" date="2023" name="IMA Fungus">
        <title>Comparative genomic study of the Penicillium genus elucidates a diverse pangenome and 15 lateral gene transfer events.</title>
        <authorList>
            <person name="Petersen C."/>
            <person name="Sorensen T."/>
            <person name="Nielsen M.R."/>
            <person name="Sondergaard T.E."/>
            <person name="Sorensen J.L."/>
            <person name="Fitzpatrick D.A."/>
            <person name="Frisvad J.C."/>
            <person name="Nielsen K.L."/>
        </authorList>
    </citation>
    <scope>NUCLEOTIDE SEQUENCE [LARGE SCALE GENOMIC DNA]</scope>
    <source>
        <strain evidence="3 4">IBT 35679</strain>
    </source>
</reference>
<proteinExistence type="predicted"/>
<evidence type="ECO:0000256" key="2">
    <source>
        <dbReference type="SAM" id="MobiDB-lite"/>
    </source>
</evidence>
<dbReference type="Proteomes" id="UP001220324">
    <property type="component" value="Unassembled WGS sequence"/>
</dbReference>
<feature type="region of interest" description="Disordered" evidence="2">
    <location>
        <begin position="352"/>
        <end position="372"/>
    </location>
</feature>
<dbReference type="AlphaFoldDB" id="A0AAD6D595"/>
<evidence type="ECO:0000313" key="3">
    <source>
        <dbReference type="EMBL" id="KAJ5556255.1"/>
    </source>
</evidence>
<sequence length="372" mass="42612">MAEANFDVNQSRRKFTGSLKCVQYEIDILHQMYENLHAQYTETEAKLKRAQERIKFLEAENASNVTQAMQIINSGAIDDTSLSTRLNKIYDSLEAWSLTIMPLETDLSVKWPSISLYLTANRLIQPGNTTFNRYFKGTDPELISAIIMAVLSKMLFLNTVAGMLPDQALVLRQLQNSISLVRPYKNAISVSLWKVESVRAWMQSPNFQAQLSSGCLYTLSMMKEVLRRMMEIQGDIWDQRFRNLLDNVIIPAAQLATEIQRSGTRYQWRWYRFGQTAGLKFLEEFQVTDFETRYQVKEELVRDLPESTRLGTLVMITLPGVYRVDEATGDRVLLVKHRVLAKTNDAIRTHPRDTGYGLFKGPNPTGKSAMES</sequence>
<protein>
    <submittedName>
        <fullName evidence="3">Uncharacterized protein</fullName>
    </submittedName>
</protein>
<comment type="caution">
    <text evidence="3">The sequence shown here is derived from an EMBL/GenBank/DDBJ whole genome shotgun (WGS) entry which is preliminary data.</text>
</comment>
<organism evidence="3 4">
    <name type="scientific">Penicillium frequentans</name>
    <dbReference type="NCBI Taxonomy" id="3151616"/>
    <lineage>
        <taxon>Eukaryota</taxon>
        <taxon>Fungi</taxon>
        <taxon>Dikarya</taxon>
        <taxon>Ascomycota</taxon>
        <taxon>Pezizomycotina</taxon>
        <taxon>Eurotiomycetes</taxon>
        <taxon>Eurotiomycetidae</taxon>
        <taxon>Eurotiales</taxon>
        <taxon>Aspergillaceae</taxon>
        <taxon>Penicillium</taxon>
    </lineage>
</organism>
<keyword evidence="1" id="KW-0175">Coiled coil</keyword>
<keyword evidence="4" id="KW-1185">Reference proteome</keyword>
<evidence type="ECO:0000256" key="1">
    <source>
        <dbReference type="SAM" id="Coils"/>
    </source>
</evidence>